<sequence length="273" mass="29786">MAKARLGGLLIAALGAAVAISIKELNVGGIVAFVAFVAALIAELYGALVRPEKTWYEGRAAAESTKTLAWRYAVRGESFESGLQHDVDRAFLRSLTDILRDLGDLNVTVGSDTGEQITRKMREARLLSFEERRALYLESRILDQQTWYSNKSGWNERRAHAWLLAGIAFEGVGVLGAALIAFFDFDVDLLGIAAAGAATAAAWVQTKQYQNLATAYGVTAQELSSVASEVSVMKDEESWARLVGESEEAISREHTLWRASRGLGLKPHPEKDL</sequence>
<proteinExistence type="predicted"/>
<dbReference type="NCBIfam" id="NF033634">
    <property type="entry name" value="SLATT_1"/>
    <property type="match status" value="1"/>
</dbReference>
<dbReference type="InterPro" id="IPR041116">
    <property type="entry name" value="SLATT_3"/>
</dbReference>
<feature type="domain" description="SMODS and SLOG-associating 2TM effector" evidence="3">
    <location>
        <begin position="3"/>
        <end position="133"/>
    </location>
</feature>
<keyword evidence="1" id="KW-1133">Transmembrane helix</keyword>
<evidence type="ECO:0000313" key="4">
    <source>
        <dbReference type="EMBL" id="CUR57954.1"/>
    </source>
</evidence>
<dbReference type="NCBIfam" id="NF033610">
    <property type="entry name" value="SLATT_3"/>
    <property type="match status" value="1"/>
</dbReference>
<name>A0A2P2C7H8_9ZZZZ</name>
<dbReference type="Pfam" id="PF18181">
    <property type="entry name" value="SLATT_1"/>
    <property type="match status" value="1"/>
</dbReference>
<organism evidence="4">
    <name type="scientific">metagenome</name>
    <dbReference type="NCBI Taxonomy" id="256318"/>
    <lineage>
        <taxon>unclassified sequences</taxon>
        <taxon>metagenomes</taxon>
    </lineage>
</organism>
<dbReference type="InterPro" id="IPR040884">
    <property type="entry name" value="SLATT_1"/>
</dbReference>
<keyword evidence="1" id="KW-0812">Transmembrane</keyword>
<evidence type="ECO:0000259" key="2">
    <source>
        <dbReference type="Pfam" id="PF18181"/>
    </source>
</evidence>
<accession>A0A2P2C7H8</accession>
<evidence type="ECO:0008006" key="5">
    <source>
        <dbReference type="Google" id="ProtNLM"/>
    </source>
</evidence>
<dbReference type="AlphaFoldDB" id="A0A2P2C7H8"/>
<feature type="transmembrane region" description="Helical" evidence="1">
    <location>
        <begin position="29"/>
        <end position="49"/>
    </location>
</feature>
<gene>
    <name evidence="4" type="ORF">NOCA1130311</name>
</gene>
<protein>
    <recommendedName>
        <fullName evidence="5">DUF4231 domain-containing protein</fullName>
    </recommendedName>
</protein>
<feature type="transmembrane region" description="Helical" evidence="1">
    <location>
        <begin position="161"/>
        <end position="183"/>
    </location>
</feature>
<reference evidence="4" key="1">
    <citation type="submission" date="2015-08" db="EMBL/GenBank/DDBJ databases">
        <authorList>
            <person name="Babu N.S."/>
            <person name="Beckwith C.J."/>
            <person name="Beseler K.G."/>
            <person name="Brison A."/>
            <person name="Carone J.V."/>
            <person name="Caskin T.P."/>
            <person name="Diamond M."/>
            <person name="Durham M.E."/>
            <person name="Foxe J.M."/>
            <person name="Go M."/>
            <person name="Henderson B.A."/>
            <person name="Jones I.B."/>
            <person name="McGettigan J.A."/>
            <person name="Micheletti S.J."/>
            <person name="Nasrallah M.E."/>
            <person name="Ortiz D."/>
            <person name="Piller C.R."/>
            <person name="Privatt S.R."/>
            <person name="Schneider S.L."/>
            <person name="Sharp S."/>
            <person name="Smith T.C."/>
            <person name="Stanton J.D."/>
            <person name="Ullery H.E."/>
            <person name="Wilson R.J."/>
            <person name="Serrano M.G."/>
            <person name="Buck G."/>
            <person name="Lee V."/>
            <person name="Wang Y."/>
            <person name="Carvalho R."/>
            <person name="Voegtly L."/>
            <person name="Shi R."/>
            <person name="Duckworth R."/>
            <person name="Johnson A."/>
            <person name="Loviza R."/>
            <person name="Walstead R."/>
            <person name="Shah Z."/>
            <person name="Kiflezghi M."/>
            <person name="Wade K."/>
            <person name="Ball S.L."/>
            <person name="Bradley K.W."/>
            <person name="Asai D.J."/>
            <person name="Bowman C.A."/>
            <person name="Russell D.A."/>
            <person name="Pope W.H."/>
            <person name="Jacobs-Sera D."/>
            <person name="Hendrix R.W."/>
            <person name="Hatfull G.F."/>
        </authorList>
    </citation>
    <scope>NUCLEOTIDE SEQUENCE</scope>
</reference>
<evidence type="ECO:0000259" key="3">
    <source>
        <dbReference type="Pfam" id="PF18184"/>
    </source>
</evidence>
<keyword evidence="1" id="KW-0472">Membrane</keyword>
<feature type="transmembrane region" description="Helical" evidence="1">
    <location>
        <begin position="189"/>
        <end position="206"/>
    </location>
</feature>
<dbReference type="Pfam" id="PF18184">
    <property type="entry name" value="SLATT_3"/>
    <property type="match status" value="1"/>
</dbReference>
<dbReference type="EMBL" id="CZKB01000005">
    <property type="protein sequence ID" value="CUR57954.1"/>
    <property type="molecule type" value="Genomic_DNA"/>
</dbReference>
<evidence type="ECO:0000256" key="1">
    <source>
        <dbReference type="SAM" id="Phobius"/>
    </source>
</evidence>
<feature type="domain" description="SMODS and SLOG-associating 2TM effector" evidence="2">
    <location>
        <begin position="136"/>
        <end position="257"/>
    </location>
</feature>